<gene>
    <name evidence="2" type="ORF">ATY31_10585</name>
</gene>
<protein>
    <recommendedName>
        <fullName evidence="1">Peptidase C1A papain C-terminal domain-containing protein</fullName>
    </recommendedName>
</protein>
<sequence length="220" mass="24908">MISVTVDLRSRFGAARDQGPRPTCLAFGMSDLHAFHRDRWEPLSCEYLFYHTQRRFNRSFHTGASLSEMRATLEEEGQPLEENWPYLVQLPKDIDLYGPPTAGTVYRRQSDRHAVDLVKIEDALLAGIPVLVVIMLSDAFYAPRPDAVILPVQGDPPDPSRRHALILTGMAELNGEMLFLARNSWGKEWGVDGYAWLTAQFLQPRLNHAVILKEEVHVSA</sequence>
<evidence type="ECO:0000259" key="1">
    <source>
        <dbReference type="Pfam" id="PF00112"/>
    </source>
</evidence>
<dbReference type="InterPro" id="IPR038765">
    <property type="entry name" value="Papain-like_cys_pep_sf"/>
</dbReference>
<name>A0A2S3YQH7_9HYPH</name>
<reference evidence="2 3" key="1">
    <citation type="journal article" date="2014" name="Syst. Appl. Microbiol.">
        <title>Microsymbionts of Phaseolus vulgaris in acid and alkaline soils of Mexico.</title>
        <authorList>
            <person name="Verastegui-Valdes M.M."/>
            <person name="Zhang Y.J."/>
            <person name="Rivera-Orduna F.N."/>
            <person name="Cheng H.P."/>
            <person name="Sui X.H."/>
            <person name="Wang E.T."/>
        </authorList>
    </citation>
    <scope>NUCLEOTIDE SEQUENCE [LARGE SCALE GENOMIC DNA]</scope>
    <source>
        <strain evidence="2 3">FG01</strain>
    </source>
</reference>
<evidence type="ECO:0000313" key="3">
    <source>
        <dbReference type="Proteomes" id="UP000237511"/>
    </source>
</evidence>
<feature type="domain" description="Peptidase C1A papain C-terminal" evidence="1">
    <location>
        <begin position="111"/>
        <end position="199"/>
    </location>
</feature>
<dbReference type="Proteomes" id="UP000237511">
    <property type="component" value="Unassembled WGS sequence"/>
</dbReference>
<dbReference type="CDD" id="cd02619">
    <property type="entry name" value="Peptidase_C1"/>
    <property type="match status" value="1"/>
</dbReference>
<dbReference type="AlphaFoldDB" id="A0A2S3YQH7"/>
<dbReference type="GO" id="GO:0006508">
    <property type="term" value="P:proteolysis"/>
    <property type="evidence" value="ECO:0007669"/>
    <property type="project" value="InterPro"/>
</dbReference>
<organism evidence="2 3">
    <name type="scientific">Sinorhizobium americanum</name>
    <dbReference type="NCBI Taxonomy" id="194963"/>
    <lineage>
        <taxon>Bacteria</taxon>
        <taxon>Pseudomonadati</taxon>
        <taxon>Pseudomonadota</taxon>
        <taxon>Alphaproteobacteria</taxon>
        <taxon>Hyphomicrobiales</taxon>
        <taxon>Rhizobiaceae</taxon>
        <taxon>Sinorhizobium/Ensifer group</taxon>
        <taxon>Sinorhizobium</taxon>
    </lineage>
</organism>
<dbReference type="GO" id="GO:0008234">
    <property type="term" value="F:cysteine-type peptidase activity"/>
    <property type="evidence" value="ECO:0007669"/>
    <property type="project" value="InterPro"/>
</dbReference>
<comment type="caution">
    <text evidence="2">The sequence shown here is derived from an EMBL/GenBank/DDBJ whole genome shotgun (WGS) entry which is preliminary data.</text>
</comment>
<dbReference type="SUPFAM" id="SSF54001">
    <property type="entry name" value="Cysteine proteinases"/>
    <property type="match status" value="1"/>
</dbReference>
<dbReference type="InterPro" id="IPR000668">
    <property type="entry name" value="Peptidase_C1A_C"/>
</dbReference>
<dbReference type="EMBL" id="LODU01000019">
    <property type="protein sequence ID" value="POH33469.1"/>
    <property type="molecule type" value="Genomic_DNA"/>
</dbReference>
<dbReference type="Pfam" id="PF00112">
    <property type="entry name" value="Peptidase_C1"/>
    <property type="match status" value="1"/>
</dbReference>
<accession>A0A2S3YQH7</accession>
<dbReference type="RefSeq" id="WP_097527879.1">
    <property type="nucleotide sequence ID" value="NZ_LODU01000019.1"/>
</dbReference>
<proteinExistence type="predicted"/>
<dbReference type="Gene3D" id="3.90.70.10">
    <property type="entry name" value="Cysteine proteinases"/>
    <property type="match status" value="1"/>
</dbReference>
<evidence type="ECO:0000313" key="2">
    <source>
        <dbReference type="EMBL" id="POH33469.1"/>
    </source>
</evidence>